<keyword evidence="3" id="KW-1185">Reference proteome</keyword>
<dbReference type="RefSeq" id="WP_290115192.1">
    <property type="nucleotide sequence ID" value="NZ_JAUEPL010000061.1"/>
</dbReference>
<dbReference type="Proteomes" id="UP001174050">
    <property type="component" value="Unassembled WGS sequence"/>
</dbReference>
<proteinExistence type="predicted"/>
<sequence length="227" mass="23036">MTTAEGWAATVRSRIGLGRLLPLGGPADGAWVAERAANAVLRRAARQVPGVEPGRLRIAPAEAEAARFAAEPVFPAPPGSVPPGPLRIEAEFAAGYGAALPDLAERVRTALFAASAQRLGLPVTEVDLRVTALLDAPPDAPATAPPPGEPATQVAQPPEDPVGAAAAAVPGVARLTTTLGPSVHRAADHVRIELETAPGHRALDVAVAVREAVGGTLPVTVLVTDVL</sequence>
<organism evidence="2 3">
    <name type="scientific">Streptomyces ficellus</name>
    <dbReference type="NCBI Taxonomy" id="1977088"/>
    <lineage>
        <taxon>Bacteria</taxon>
        <taxon>Bacillati</taxon>
        <taxon>Actinomycetota</taxon>
        <taxon>Actinomycetes</taxon>
        <taxon>Kitasatosporales</taxon>
        <taxon>Streptomycetaceae</taxon>
        <taxon>Streptomyces</taxon>
    </lineage>
</organism>
<gene>
    <name evidence="2" type="ORF">QWM81_27880</name>
</gene>
<evidence type="ECO:0000313" key="3">
    <source>
        <dbReference type="Proteomes" id="UP001174050"/>
    </source>
</evidence>
<evidence type="ECO:0008006" key="4">
    <source>
        <dbReference type="Google" id="ProtNLM"/>
    </source>
</evidence>
<dbReference type="EMBL" id="JAUEPL010000061">
    <property type="protein sequence ID" value="MDN3297790.1"/>
    <property type="molecule type" value="Genomic_DNA"/>
</dbReference>
<feature type="region of interest" description="Disordered" evidence="1">
    <location>
        <begin position="137"/>
        <end position="163"/>
    </location>
</feature>
<comment type="caution">
    <text evidence="2">The sequence shown here is derived from an EMBL/GenBank/DDBJ whole genome shotgun (WGS) entry which is preliminary data.</text>
</comment>
<accession>A0ABT7ZEC9</accession>
<name>A0ABT7ZEC9_9ACTN</name>
<protein>
    <recommendedName>
        <fullName evidence="4">Nucleopolyhedrovirus P10 family protein</fullName>
    </recommendedName>
</protein>
<evidence type="ECO:0000256" key="1">
    <source>
        <dbReference type="SAM" id="MobiDB-lite"/>
    </source>
</evidence>
<feature type="compositionally biased region" description="Pro residues" evidence="1">
    <location>
        <begin position="138"/>
        <end position="149"/>
    </location>
</feature>
<reference evidence="2" key="1">
    <citation type="submission" date="2023-06" db="EMBL/GenBank/DDBJ databases">
        <title>WGS-Sequencing of Streptomyces ficellus isolate 21 collected from sand in Gara Djebilet Iron Mine in Algeria.</title>
        <authorList>
            <person name="Zegers G.P."/>
            <person name="Gomez A."/>
            <person name="Gueddou A."/>
            <person name="Zahara A.F."/>
            <person name="Worth M."/>
            <person name="Sevigny J.L."/>
            <person name="Tisa L."/>
        </authorList>
    </citation>
    <scope>NUCLEOTIDE SEQUENCE</scope>
    <source>
        <strain evidence="2">AS11</strain>
    </source>
</reference>
<evidence type="ECO:0000313" key="2">
    <source>
        <dbReference type="EMBL" id="MDN3297790.1"/>
    </source>
</evidence>